<protein>
    <submittedName>
        <fullName evidence="1">Uncharacterized protein</fullName>
    </submittedName>
</protein>
<keyword evidence="2" id="KW-1185">Reference proteome</keyword>
<gene>
    <name evidence="1" type="ORF">L596_000561</name>
</gene>
<reference evidence="1 2" key="1">
    <citation type="journal article" date="2015" name="Genome Biol.">
        <title>Comparative genomics of Steinernema reveals deeply conserved gene regulatory networks.</title>
        <authorList>
            <person name="Dillman A.R."/>
            <person name="Macchietto M."/>
            <person name="Porter C.F."/>
            <person name="Rogers A."/>
            <person name="Williams B."/>
            <person name="Antoshechkin I."/>
            <person name="Lee M.M."/>
            <person name="Goodwin Z."/>
            <person name="Lu X."/>
            <person name="Lewis E.E."/>
            <person name="Goodrich-Blair H."/>
            <person name="Stock S.P."/>
            <person name="Adams B.J."/>
            <person name="Sternberg P.W."/>
            <person name="Mortazavi A."/>
        </authorList>
    </citation>
    <scope>NUCLEOTIDE SEQUENCE [LARGE SCALE GENOMIC DNA]</scope>
    <source>
        <strain evidence="1 2">ALL</strain>
    </source>
</reference>
<evidence type="ECO:0000313" key="2">
    <source>
        <dbReference type="Proteomes" id="UP000298663"/>
    </source>
</evidence>
<accession>A0A4U8UJV2</accession>
<proteinExistence type="predicted"/>
<name>A0A4U8UJV2_STECR</name>
<dbReference type="AlphaFoldDB" id="A0A4U8UJV2"/>
<evidence type="ECO:0000313" key="1">
    <source>
        <dbReference type="EMBL" id="TMS32759.1"/>
    </source>
</evidence>
<comment type="caution">
    <text evidence="1">The sequence shown here is derived from an EMBL/GenBank/DDBJ whole genome shotgun (WGS) entry which is preliminary data.</text>
</comment>
<dbReference type="EMBL" id="AZBU02000001">
    <property type="protein sequence ID" value="TMS32759.1"/>
    <property type="molecule type" value="Genomic_DNA"/>
</dbReference>
<reference evidence="1 2" key="2">
    <citation type="journal article" date="2019" name="G3 (Bethesda)">
        <title>Hybrid Assembly of the Genome of the Entomopathogenic Nematode Steinernema carpocapsae Identifies the X-Chromosome.</title>
        <authorList>
            <person name="Serra L."/>
            <person name="Macchietto M."/>
            <person name="Macias-Munoz A."/>
            <person name="McGill C.J."/>
            <person name="Rodriguez I.M."/>
            <person name="Rodriguez B."/>
            <person name="Murad R."/>
            <person name="Mortazavi A."/>
        </authorList>
    </citation>
    <scope>NUCLEOTIDE SEQUENCE [LARGE SCALE GENOMIC DNA]</scope>
    <source>
        <strain evidence="1 2">ALL</strain>
    </source>
</reference>
<organism evidence="1 2">
    <name type="scientific">Steinernema carpocapsae</name>
    <name type="common">Entomopathogenic nematode</name>
    <dbReference type="NCBI Taxonomy" id="34508"/>
    <lineage>
        <taxon>Eukaryota</taxon>
        <taxon>Metazoa</taxon>
        <taxon>Ecdysozoa</taxon>
        <taxon>Nematoda</taxon>
        <taxon>Chromadorea</taxon>
        <taxon>Rhabditida</taxon>
        <taxon>Tylenchina</taxon>
        <taxon>Panagrolaimomorpha</taxon>
        <taxon>Strongyloidoidea</taxon>
        <taxon>Steinernematidae</taxon>
        <taxon>Steinernema</taxon>
    </lineage>
</organism>
<sequence>MSTSSSEKYWTKLLALSTIDKLRRCSTISAKDQAWVQEAINEVAQVEDPITYLRPNFIGHVAVFASFLASKLAF</sequence>
<dbReference type="EMBL" id="CM016762">
    <property type="protein sequence ID" value="TMS32759.1"/>
    <property type="molecule type" value="Genomic_DNA"/>
</dbReference>
<dbReference type="Proteomes" id="UP000298663">
    <property type="component" value="Chromosome X"/>
</dbReference>